<dbReference type="PROSITE" id="PS00503">
    <property type="entry name" value="PECTINESTERASE_2"/>
    <property type="match status" value="1"/>
</dbReference>
<comment type="subcellular location">
    <subcellularLocation>
        <location evidence="8">Secreted</location>
    </subcellularLocation>
</comment>
<comment type="similarity">
    <text evidence="2">Belongs to the pectinesterase family.</text>
</comment>
<dbReference type="Pfam" id="PF01095">
    <property type="entry name" value="Pectinesterase"/>
    <property type="match status" value="1"/>
</dbReference>
<evidence type="ECO:0000256" key="2">
    <source>
        <dbReference type="ARBA" id="ARBA00008891"/>
    </source>
</evidence>
<reference evidence="10 11" key="1">
    <citation type="journal article" date="2024" name="J. Plant Pathol.">
        <title>Sequence and assembly of the genome of Seiridium unicorne, isolate CBS 538.82, causal agent of cypress canker disease.</title>
        <authorList>
            <person name="Scali E."/>
            <person name="Rocca G.D."/>
            <person name="Danti R."/>
            <person name="Garbelotto M."/>
            <person name="Barberini S."/>
            <person name="Baroncelli R."/>
            <person name="Emiliani G."/>
        </authorList>
    </citation>
    <scope>NUCLEOTIDE SEQUENCE [LARGE SCALE GENOMIC DNA]</scope>
    <source>
        <strain evidence="10 11">BM-138-508</strain>
    </source>
</reference>
<evidence type="ECO:0000256" key="8">
    <source>
        <dbReference type="RuleBase" id="RU000589"/>
    </source>
</evidence>
<feature type="active site" evidence="7">
    <location>
        <position position="179"/>
    </location>
</feature>
<dbReference type="PANTHER" id="PTHR31321:SF127">
    <property type="entry name" value="PECTINESTERASE"/>
    <property type="match status" value="1"/>
</dbReference>
<dbReference type="InterPro" id="IPR011050">
    <property type="entry name" value="Pectin_lyase_fold/virulence"/>
</dbReference>
<evidence type="ECO:0000256" key="1">
    <source>
        <dbReference type="ARBA" id="ARBA00005184"/>
    </source>
</evidence>
<feature type="domain" description="Pectinesterase catalytic" evidence="9">
    <location>
        <begin position="27"/>
        <end position="294"/>
    </location>
</feature>
<dbReference type="PANTHER" id="PTHR31321">
    <property type="entry name" value="ACYL-COA THIOESTER HYDROLASE YBHC-RELATED"/>
    <property type="match status" value="1"/>
</dbReference>
<comment type="caution">
    <text evidence="10">The sequence shown here is derived from an EMBL/GenBank/DDBJ whole genome shotgun (WGS) entry which is preliminary data.</text>
</comment>
<protein>
    <recommendedName>
        <fullName evidence="3 8">Pectinesterase</fullName>
        <ecNumber evidence="3 8">3.1.1.11</ecNumber>
    </recommendedName>
</protein>
<dbReference type="InterPro" id="IPR000070">
    <property type="entry name" value="Pectinesterase_cat"/>
</dbReference>
<dbReference type="Proteomes" id="UP001408356">
    <property type="component" value="Unassembled WGS sequence"/>
</dbReference>
<dbReference type="SUPFAM" id="SSF51126">
    <property type="entry name" value="Pectin lyase-like"/>
    <property type="match status" value="1"/>
</dbReference>
<keyword evidence="8" id="KW-0961">Cell wall biogenesis/degradation</keyword>
<dbReference type="InterPro" id="IPR012334">
    <property type="entry name" value="Pectin_lyas_fold"/>
</dbReference>
<feature type="chain" id="PRO_5044966422" description="Pectinesterase" evidence="8">
    <location>
        <begin position="17"/>
        <end position="328"/>
    </location>
</feature>
<dbReference type="Gene3D" id="2.160.20.10">
    <property type="entry name" value="Single-stranded right-handed beta-helix, Pectin lyase-like"/>
    <property type="match status" value="1"/>
</dbReference>
<keyword evidence="4 8" id="KW-0378">Hydrolase</keyword>
<comment type="catalytic activity">
    <reaction evidence="6 8">
        <text>[(1-&gt;4)-alpha-D-galacturonosyl methyl ester](n) + n H2O = [(1-&gt;4)-alpha-D-galacturonosyl](n) + n methanol + n H(+)</text>
        <dbReference type="Rhea" id="RHEA:22380"/>
        <dbReference type="Rhea" id="RHEA-COMP:14570"/>
        <dbReference type="Rhea" id="RHEA-COMP:14573"/>
        <dbReference type="ChEBI" id="CHEBI:15377"/>
        <dbReference type="ChEBI" id="CHEBI:15378"/>
        <dbReference type="ChEBI" id="CHEBI:17790"/>
        <dbReference type="ChEBI" id="CHEBI:140522"/>
        <dbReference type="ChEBI" id="CHEBI:140523"/>
        <dbReference type="EC" id="3.1.1.11"/>
    </reaction>
</comment>
<dbReference type="EMBL" id="JARVKF010000418">
    <property type="protein sequence ID" value="KAK9415195.1"/>
    <property type="molecule type" value="Genomic_DNA"/>
</dbReference>
<dbReference type="EC" id="3.1.1.11" evidence="3 8"/>
<name>A0ABR2UKP5_9PEZI</name>
<dbReference type="InterPro" id="IPR033131">
    <property type="entry name" value="Pectinesterase_Asp_AS"/>
</dbReference>
<evidence type="ECO:0000256" key="7">
    <source>
        <dbReference type="PROSITE-ProRule" id="PRU10040"/>
    </source>
</evidence>
<evidence type="ECO:0000256" key="5">
    <source>
        <dbReference type="ARBA" id="ARBA00023085"/>
    </source>
</evidence>
<keyword evidence="11" id="KW-1185">Reference proteome</keyword>
<comment type="function">
    <text evidence="8">Involved in maceration and soft-rotting of plant tissue.</text>
</comment>
<keyword evidence="8" id="KW-0732">Signal</keyword>
<gene>
    <name evidence="10" type="ORF">SUNI508_02043</name>
</gene>
<proteinExistence type="inferred from homology"/>
<comment type="pathway">
    <text evidence="1 8">Glycan metabolism; pectin degradation; 2-dehydro-3-deoxy-D-gluconate from pectin: step 1/5.</text>
</comment>
<feature type="signal peptide" evidence="8">
    <location>
        <begin position="1"/>
        <end position="16"/>
    </location>
</feature>
<keyword evidence="8" id="KW-0964">Secreted</keyword>
<evidence type="ECO:0000313" key="11">
    <source>
        <dbReference type="Proteomes" id="UP001408356"/>
    </source>
</evidence>
<accession>A0ABR2UKP5</accession>
<evidence type="ECO:0000256" key="4">
    <source>
        <dbReference type="ARBA" id="ARBA00022801"/>
    </source>
</evidence>
<evidence type="ECO:0000256" key="3">
    <source>
        <dbReference type="ARBA" id="ARBA00013229"/>
    </source>
</evidence>
<sequence>MKSIIVSLGLVASAVATSRTSAPSGCITVATSGGDYDSVQDAVDSLSTTSTDDQCIFLDQGTYSEQVLVSARDAQLTIYGYTTDTSSYSGNKATITASYSQADGLTDDETGTLRVKAADFKLYNVNVANTYGSGSQAIALSAYEDSGYYGVQITGFQDTVLAQTGYQVYANSLIEGATDFIFGQNSPAWFENVDLRVLSASVGYVTANGRSSSTGTSYYVFNNCDIAAASGNTVTDGAYYLGRPWGEYARVVFQNTAMSSVINSAGWSVWSTSDANTDDVTFGEYDNSGDGSEGTRASFATKLSSAVSISTILGSSYSSAGYYDSSYF</sequence>
<evidence type="ECO:0000313" key="10">
    <source>
        <dbReference type="EMBL" id="KAK9415195.1"/>
    </source>
</evidence>
<keyword evidence="5 8" id="KW-0063">Aspartyl esterase</keyword>
<evidence type="ECO:0000256" key="6">
    <source>
        <dbReference type="ARBA" id="ARBA00047928"/>
    </source>
</evidence>
<evidence type="ECO:0000259" key="9">
    <source>
        <dbReference type="Pfam" id="PF01095"/>
    </source>
</evidence>
<organism evidence="10 11">
    <name type="scientific">Seiridium unicorne</name>
    <dbReference type="NCBI Taxonomy" id="138068"/>
    <lineage>
        <taxon>Eukaryota</taxon>
        <taxon>Fungi</taxon>
        <taxon>Dikarya</taxon>
        <taxon>Ascomycota</taxon>
        <taxon>Pezizomycotina</taxon>
        <taxon>Sordariomycetes</taxon>
        <taxon>Xylariomycetidae</taxon>
        <taxon>Amphisphaeriales</taxon>
        <taxon>Sporocadaceae</taxon>
        <taxon>Seiridium</taxon>
    </lineage>
</organism>